<organism evidence="1 2">
    <name type="scientific">Fusarium torulosum</name>
    <dbReference type="NCBI Taxonomy" id="33205"/>
    <lineage>
        <taxon>Eukaryota</taxon>
        <taxon>Fungi</taxon>
        <taxon>Dikarya</taxon>
        <taxon>Ascomycota</taxon>
        <taxon>Pezizomycotina</taxon>
        <taxon>Sordariomycetes</taxon>
        <taxon>Hypocreomycetidae</taxon>
        <taxon>Hypocreales</taxon>
        <taxon>Nectriaceae</taxon>
        <taxon>Fusarium</taxon>
    </lineage>
</organism>
<sequence length="637" mass="72049">MPSSPLNNDSSENPEELVPYLERRDFVQTMRVHDGGYGSEFSEPFSAFLSINDKAISSPSQEEAQLFQKQKVENGSLDVSVNLRFPNSDYGTLHISFYAYGIGIDDTRIAHLTVFVQDVTEEIASEDPAPHQCSKKGAKGPLMKIAMYQELQLKSTLLWTVYASDVLLNSAELFQSVSATEKFVQFVSSTLWNTKIRSVGVNSRNKKVYTVGHEPAPGSDGFPTNVAEQYPSWELYSFWISYFLWPIATFSSEYRNLNAHLRSSLMADRWTQKVSTISSHHNRRPAALLVLLYNLELLQLVLLQSFSLQELLSKGVLTKDKVRDDKHWITSDIVGRMIKAMLQDGVQKATLSWDVLIMKALSLLLQSITGAREGDIRRSHLYEDDERSPDRRSDLYHDAISQDHHQLVTEEKQKLGGWLRRSSRVTDPSFHVTAEDFRNYLNTIFENLSSEPAVPGRPSPLDRTAAEARILVGTLKVNAPPRKMQVRKANPTQKPARLAGQPVHCGITLNYETDGVAFTWKDRHGAGISYDIISFTPGLDRTEIRYRAIVNYDHHELQRVRLYISAIIVACARRAIKVWAERGTEDNPDFNVQEPQDLQTCVFVRYRAEPAGQSLIEVARRLTRDTGRSVPLASFGV</sequence>
<gene>
    <name evidence="1" type="ORF">FTOL_00818</name>
</gene>
<name>A0AAE8LYV5_9HYPO</name>
<dbReference type="Proteomes" id="UP001187734">
    <property type="component" value="Unassembled WGS sequence"/>
</dbReference>
<accession>A0AAE8LYV5</accession>
<evidence type="ECO:0000313" key="2">
    <source>
        <dbReference type="Proteomes" id="UP001187734"/>
    </source>
</evidence>
<evidence type="ECO:0000313" key="1">
    <source>
        <dbReference type="EMBL" id="SPJ71090.1"/>
    </source>
</evidence>
<dbReference type="EMBL" id="ONZP01000028">
    <property type="protein sequence ID" value="SPJ71090.1"/>
    <property type="molecule type" value="Genomic_DNA"/>
</dbReference>
<dbReference type="AlphaFoldDB" id="A0AAE8LYV5"/>
<reference evidence="1" key="1">
    <citation type="submission" date="2018-03" db="EMBL/GenBank/DDBJ databases">
        <authorList>
            <person name="Guldener U."/>
        </authorList>
    </citation>
    <scope>NUCLEOTIDE SEQUENCE</scope>
</reference>
<proteinExistence type="predicted"/>
<protein>
    <submittedName>
        <fullName evidence="1">Uncharacterized protein</fullName>
    </submittedName>
</protein>
<comment type="caution">
    <text evidence="1">The sequence shown here is derived from an EMBL/GenBank/DDBJ whole genome shotgun (WGS) entry which is preliminary data.</text>
</comment>
<keyword evidence="2" id="KW-1185">Reference proteome</keyword>